<proteinExistence type="predicted"/>
<dbReference type="Proteomes" id="UP001363460">
    <property type="component" value="Chromosome"/>
</dbReference>
<dbReference type="PANTHER" id="PTHR38593">
    <property type="entry name" value="BLR2558 PROTEIN"/>
    <property type="match status" value="1"/>
</dbReference>
<dbReference type="Pfam" id="PF13628">
    <property type="entry name" value="DUF4142"/>
    <property type="match status" value="1"/>
</dbReference>
<reference evidence="3 4" key="1">
    <citation type="submission" date="2024-02" db="EMBL/GenBank/DDBJ databases">
        <title>Distribution and functional of Brevundimonas-related endobacteria within Verticillium dahliae.</title>
        <authorList>
            <person name="Zeng H."/>
        </authorList>
    </citation>
    <scope>NUCLEOTIDE SEQUENCE [LARGE SCALE GENOMIC DNA]</scope>
    <source>
        <strain evidence="3 4">TRM 44200</strain>
    </source>
</reference>
<evidence type="ECO:0000256" key="1">
    <source>
        <dbReference type="SAM" id="SignalP"/>
    </source>
</evidence>
<protein>
    <submittedName>
        <fullName evidence="3">DUF4142 domain-containing protein</fullName>
    </submittedName>
</protein>
<gene>
    <name evidence="3" type="ORF">V8J38_06955</name>
</gene>
<dbReference type="Gene3D" id="1.20.1260.10">
    <property type="match status" value="1"/>
</dbReference>
<keyword evidence="1" id="KW-0732">Signal</keyword>
<accession>A0ABZ2IF15</accession>
<feature type="chain" id="PRO_5045781520" evidence="1">
    <location>
        <begin position="22"/>
        <end position="181"/>
    </location>
</feature>
<feature type="domain" description="DUF4142" evidence="2">
    <location>
        <begin position="35"/>
        <end position="176"/>
    </location>
</feature>
<evidence type="ECO:0000313" key="4">
    <source>
        <dbReference type="Proteomes" id="UP001363460"/>
    </source>
</evidence>
<feature type="signal peptide" evidence="1">
    <location>
        <begin position="1"/>
        <end position="21"/>
    </location>
</feature>
<keyword evidence="4" id="KW-1185">Reference proteome</keyword>
<dbReference type="InterPro" id="IPR025419">
    <property type="entry name" value="DUF4142"/>
</dbReference>
<name>A0ABZ2IF15_9CAUL</name>
<evidence type="ECO:0000259" key="2">
    <source>
        <dbReference type="Pfam" id="PF13628"/>
    </source>
</evidence>
<organism evidence="3 4">
    <name type="scientific">Brevundimonas olei</name>
    <dbReference type="NCBI Taxonomy" id="657642"/>
    <lineage>
        <taxon>Bacteria</taxon>
        <taxon>Pseudomonadati</taxon>
        <taxon>Pseudomonadota</taxon>
        <taxon>Alphaproteobacteria</taxon>
        <taxon>Caulobacterales</taxon>
        <taxon>Caulobacteraceae</taxon>
        <taxon>Brevundimonas</taxon>
    </lineage>
</organism>
<dbReference type="RefSeq" id="WP_338578441.1">
    <property type="nucleotide sequence ID" value="NZ_CP146369.1"/>
</dbReference>
<dbReference type="EMBL" id="CP146369">
    <property type="protein sequence ID" value="WWT56175.1"/>
    <property type="molecule type" value="Genomic_DNA"/>
</dbReference>
<dbReference type="InterPro" id="IPR012347">
    <property type="entry name" value="Ferritin-like"/>
</dbReference>
<dbReference type="PANTHER" id="PTHR38593:SF1">
    <property type="entry name" value="BLR2558 PROTEIN"/>
    <property type="match status" value="1"/>
</dbReference>
<evidence type="ECO:0000313" key="3">
    <source>
        <dbReference type="EMBL" id="WWT56175.1"/>
    </source>
</evidence>
<sequence length="181" mass="19373">MFKSLFVVGALALAPLSAAQAQSHPQASAPAAQPSDPQIAHIAYTAGQLDIEAADQTLAKSTNAEVRAFAETMKRDHAAVNEQAMALVKKLNVMPEANATSTALTEAAARERERLAGLSGMAFDKAYIDNEVAFHRTVNEALRGTLIPGARNAELKALLERGLALFQEHQAHAEQLARHVR</sequence>